<reference evidence="5 6" key="1">
    <citation type="submission" date="2016-11" db="EMBL/GenBank/DDBJ databases">
        <authorList>
            <person name="Jaros S."/>
            <person name="Januszkiewicz K."/>
            <person name="Wedrychowicz H."/>
        </authorList>
    </citation>
    <scope>NUCLEOTIDE SEQUENCE [LARGE SCALE GENOMIC DNA]</scope>
    <source>
        <strain evidence="5 6">DSM 5091</strain>
    </source>
</reference>
<dbReference type="CDD" id="cd05232">
    <property type="entry name" value="UDP_G4E_4_SDR_e"/>
    <property type="match status" value="1"/>
</dbReference>
<evidence type="ECO:0000259" key="3">
    <source>
        <dbReference type="Pfam" id="PF01370"/>
    </source>
</evidence>
<dbReference type="Pfam" id="PF01370">
    <property type="entry name" value="Epimerase"/>
    <property type="match status" value="1"/>
</dbReference>
<dbReference type="InterPro" id="IPR036291">
    <property type="entry name" value="NAD(P)-bd_dom_sf"/>
</dbReference>
<feature type="domain" description="NAD-dependent epimerase/dehydratase" evidence="3">
    <location>
        <begin position="4"/>
        <end position="232"/>
    </location>
</feature>
<protein>
    <submittedName>
        <fullName evidence="5">Sugar transferase involved in LPS biosynthesis (Colanic, teichoic acid)</fullName>
    </submittedName>
</protein>
<feature type="domain" description="Bacterial sugar transferase" evidence="4">
    <location>
        <begin position="329"/>
        <end position="498"/>
    </location>
</feature>
<evidence type="ECO:0000313" key="5">
    <source>
        <dbReference type="EMBL" id="SHI75623.1"/>
    </source>
</evidence>
<sequence length="509" mass="55545">MKKVLVTGATGFIGRALCSLLVSSGYHVRRAVRTAADSPQDGIPQIDTVTVGDIGPETEWDQALLGIDVVVHLAARVHFMKEPEADPAAVYHHVNTAAAEQLARSAVKQGVKRFVFLSTAKVNGEETGVKPFTEQDQPAPQDPYAHSKFNAETLLKNLVAETGMEVVVIRPPLVYGPGVKGNFKTMLSLVAKGIPLPFGAVNNKRSLVSVDNLVDLIATCIKHPAAANQIFMVADGEDLSTAELLQRIGQAMNKSARLIAVPAGLLQSVAAVLGKDAMAQRVLGSLQVDISKAKNVLDWKPPCSVDAGLQRCIDHFCANRTNQNNILIRSLDILFSLFGLLITFPLLVFLSVVGFFDTGSPIFLQQRVGRWQQPFVLIKFRTMKLETASVATHLASSSSITRFGHFLRRTKLDELPQLWNVLVGDMSLVGPRPCLFNQEELIRERAARDVFAARPGITGLAQVNEIDMSTPKLLAETDRKMLSSLSVLEYFRYIFQTVAGKGSGDRVRK</sequence>
<evidence type="ECO:0000256" key="2">
    <source>
        <dbReference type="SAM" id="Phobius"/>
    </source>
</evidence>
<comment type="similarity">
    <text evidence="1">Belongs to the bacterial sugar transferase family.</text>
</comment>
<dbReference type="RefSeq" id="WP_072905769.1">
    <property type="nucleotide sequence ID" value="NZ_FQZT01000002.1"/>
</dbReference>
<dbReference type="Proteomes" id="UP000184171">
    <property type="component" value="Unassembled WGS sequence"/>
</dbReference>
<evidence type="ECO:0000259" key="4">
    <source>
        <dbReference type="Pfam" id="PF02397"/>
    </source>
</evidence>
<dbReference type="AlphaFoldDB" id="A0A1M6DR20"/>
<dbReference type="EMBL" id="FQZT01000002">
    <property type="protein sequence ID" value="SHI75623.1"/>
    <property type="molecule type" value="Genomic_DNA"/>
</dbReference>
<gene>
    <name evidence="5" type="ORF">SAMN02745165_00776</name>
</gene>
<keyword evidence="2" id="KW-1133">Transmembrane helix</keyword>
<accession>A0A1M6DR20</accession>
<dbReference type="InterPro" id="IPR003362">
    <property type="entry name" value="Bact_transf"/>
</dbReference>
<evidence type="ECO:0000313" key="6">
    <source>
        <dbReference type="Proteomes" id="UP000184171"/>
    </source>
</evidence>
<dbReference type="Pfam" id="PF02397">
    <property type="entry name" value="Bac_transf"/>
    <property type="match status" value="1"/>
</dbReference>
<dbReference type="Gene3D" id="3.40.50.720">
    <property type="entry name" value="NAD(P)-binding Rossmann-like Domain"/>
    <property type="match status" value="1"/>
</dbReference>
<dbReference type="OrthoDB" id="9804595at2"/>
<dbReference type="GO" id="GO:0016780">
    <property type="term" value="F:phosphotransferase activity, for other substituted phosphate groups"/>
    <property type="evidence" value="ECO:0007669"/>
    <property type="project" value="TreeGrafter"/>
</dbReference>
<proteinExistence type="inferred from homology"/>
<keyword evidence="6" id="KW-1185">Reference proteome</keyword>
<dbReference type="STRING" id="1122189.SAMN02745165_00776"/>
<dbReference type="InterPro" id="IPR001509">
    <property type="entry name" value="Epimerase_deHydtase"/>
</dbReference>
<feature type="transmembrane region" description="Helical" evidence="2">
    <location>
        <begin position="333"/>
        <end position="356"/>
    </location>
</feature>
<keyword evidence="2" id="KW-0472">Membrane</keyword>
<dbReference type="PANTHER" id="PTHR30576">
    <property type="entry name" value="COLANIC BIOSYNTHESIS UDP-GLUCOSE LIPID CARRIER TRANSFERASE"/>
    <property type="match status" value="1"/>
</dbReference>
<keyword evidence="5" id="KW-0808">Transferase</keyword>
<dbReference type="SUPFAM" id="SSF51735">
    <property type="entry name" value="NAD(P)-binding Rossmann-fold domains"/>
    <property type="match status" value="1"/>
</dbReference>
<dbReference type="PANTHER" id="PTHR30576:SF10">
    <property type="entry name" value="SLL5057 PROTEIN"/>
    <property type="match status" value="1"/>
</dbReference>
<keyword evidence="2" id="KW-0812">Transmembrane</keyword>
<evidence type="ECO:0000256" key="1">
    <source>
        <dbReference type="ARBA" id="ARBA00006464"/>
    </source>
</evidence>
<organism evidence="5 6">
    <name type="scientific">Malonomonas rubra DSM 5091</name>
    <dbReference type="NCBI Taxonomy" id="1122189"/>
    <lineage>
        <taxon>Bacteria</taxon>
        <taxon>Pseudomonadati</taxon>
        <taxon>Thermodesulfobacteriota</taxon>
        <taxon>Desulfuromonadia</taxon>
        <taxon>Desulfuromonadales</taxon>
        <taxon>Geopsychrobacteraceae</taxon>
        <taxon>Malonomonas</taxon>
    </lineage>
</organism>
<name>A0A1M6DR20_MALRU</name>